<dbReference type="AlphaFoldDB" id="A0AAU8FE56"/>
<evidence type="ECO:0000256" key="1">
    <source>
        <dbReference type="SAM" id="Coils"/>
    </source>
</evidence>
<protein>
    <submittedName>
        <fullName evidence="3">Tail fiber domain-containing protein</fullName>
    </submittedName>
</protein>
<dbReference type="InterPro" id="IPR036388">
    <property type="entry name" value="WH-like_DNA-bd_sf"/>
</dbReference>
<proteinExistence type="predicted"/>
<dbReference type="EMBL" id="CP159289">
    <property type="protein sequence ID" value="XCH22794.1"/>
    <property type="molecule type" value="Genomic_DNA"/>
</dbReference>
<dbReference type="Gene3D" id="1.10.10.10">
    <property type="entry name" value="Winged helix-like DNA-binding domain superfamily/Winged helix DNA-binding domain"/>
    <property type="match status" value="1"/>
</dbReference>
<dbReference type="Pfam" id="PF13884">
    <property type="entry name" value="Peptidase_S74"/>
    <property type="match status" value="1"/>
</dbReference>
<dbReference type="InterPro" id="IPR030392">
    <property type="entry name" value="S74_ICA"/>
</dbReference>
<sequence>MKNLLILFSRQIWSENFSSLFKRINTRGSFEAGRITFVSIIIGVLTTLGQGAIAQAPRQFGFQGFVGMKTDNQVGFYLNGAWRMWANDQGQVITPGGVLQVSDQRLKKNTVAVTESISKLKGLTGYYYYWIDAKQDQRKQTGLIAQETEKYFPELVVTAKDGYKAVNYIGLIPHLIEAIKELDKKTEEIADLKKELASVREMNKKLSTLEASVKELLAGQERFSNQTGK</sequence>
<feature type="domain" description="Peptidase S74" evidence="2">
    <location>
        <begin position="102"/>
        <end position="196"/>
    </location>
</feature>
<reference evidence="3" key="1">
    <citation type="submission" date="2024-06" db="EMBL/GenBank/DDBJ databases">
        <title>Sequencing and assembly of the genome of Dyadobacter sp. strain 676, a symbiont of Cyamopsis tetragonoloba.</title>
        <authorList>
            <person name="Guro P."/>
            <person name="Sazanova A."/>
            <person name="Kuznetsova I."/>
            <person name="Belimov A."/>
            <person name="Safronova V."/>
        </authorList>
    </citation>
    <scope>NUCLEOTIDE SEQUENCE</scope>
    <source>
        <strain evidence="3">676</strain>
    </source>
</reference>
<feature type="coiled-coil region" evidence="1">
    <location>
        <begin position="175"/>
        <end position="219"/>
    </location>
</feature>
<keyword evidence="1" id="KW-0175">Coiled coil</keyword>
<accession>A0AAU8FE56</accession>
<gene>
    <name evidence="3" type="ORF">ABV298_20980</name>
</gene>
<evidence type="ECO:0000259" key="2">
    <source>
        <dbReference type="PROSITE" id="PS51688"/>
    </source>
</evidence>
<dbReference type="PROSITE" id="PS51688">
    <property type="entry name" value="ICA"/>
    <property type="match status" value="1"/>
</dbReference>
<organism evidence="3">
    <name type="scientific">Dyadobacter sp. 676</name>
    <dbReference type="NCBI Taxonomy" id="3088362"/>
    <lineage>
        <taxon>Bacteria</taxon>
        <taxon>Pseudomonadati</taxon>
        <taxon>Bacteroidota</taxon>
        <taxon>Cytophagia</taxon>
        <taxon>Cytophagales</taxon>
        <taxon>Spirosomataceae</taxon>
        <taxon>Dyadobacter</taxon>
    </lineage>
</organism>
<dbReference type="RefSeq" id="WP_353718121.1">
    <property type="nucleotide sequence ID" value="NZ_CP159289.1"/>
</dbReference>
<name>A0AAU8FE56_9BACT</name>
<evidence type="ECO:0000313" key="3">
    <source>
        <dbReference type="EMBL" id="XCH22794.1"/>
    </source>
</evidence>